<gene>
    <name evidence="4" type="ORF">EGYM00163_LOCUS49732</name>
</gene>
<feature type="compositionally biased region" description="Basic residues" evidence="1">
    <location>
        <begin position="43"/>
        <end position="53"/>
    </location>
</feature>
<evidence type="ECO:0000256" key="2">
    <source>
        <dbReference type="SAM" id="Phobius"/>
    </source>
</evidence>
<name>A0A7S4GIV0_9EUGL</name>
<feature type="compositionally biased region" description="Basic and acidic residues" evidence="1">
    <location>
        <begin position="54"/>
        <end position="65"/>
    </location>
</feature>
<dbReference type="InterPro" id="IPR055259">
    <property type="entry name" value="YkvP/CgeB_Glyco_trans-like"/>
</dbReference>
<dbReference type="AlphaFoldDB" id="A0A7S4GIV0"/>
<organism evidence="4">
    <name type="scientific">Eutreptiella gymnastica</name>
    <dbReference type="NCBI Taxonomy" id="73025"/>
    <lineage>
        <taxon>Eukaryota</taxon>
        <taxon>Discoba</taxon>
        <taxon>Euglenozoa</taxon>
        <taxon>Euglenida</taxon>
        <taxon>Spirocuta</taxon>
        <taxon>Euglenophyceae</taxon>
        <taxon>Eutreptiales</taxon>
        <taxon>Eutreptiaceae</taxon>
        <taxon>Eutreptiella</taxon>
    </lineage>
</organism>
<feature type="transmembrane region" description="Helical" evidence="2">
    <location>
        <begin position="6"/>
        <end position="24"/>
    </location>
</feature>
<reference evidence="4" key="1">
    <citation type="submission" date="2021-01" db="EMBL/GenBank/DDBJ databases">
        <authorList>
            <person name="Corre E."/>
            <person name="Pelletier E."/>
            <person name="Niang G."/>
            <person name="Scheremetjew M."/>
            <person name="Finn R."/>
            <person name="Kale V."/>
            <person name="Holt S."/>
            <person name="Cochrane G."/>
            <person name="Meng A."/>
            <person name="Brown T."/>
            <person name="Cohen L."/>
        </authorList>
    </citation>
    <scope>NUCLEOTIDE SEQUENCE</scope>
    <source>
        <strain evidence="4">CCMP1594</strain>
    </source>
</reference>
<evidence type="ECO:0000259" key="3">
    <source>
        <dbReference type="Pfam" id="PF13524"/>
    </source>
</evidence>
<evidence type="ECO:0000256" key="1">
    <source>
        <dbReference type="SAM" id="MobiDB-lite"/>
    </source>
</evidence>
<keyword evidence="2" id="KW-0812">Transmembrane</keyword>
<accession>A0A7S4GIV0</accession>
<keyword evidence="2" id="KW-1133">Transmembrane helix</keyword>
<proteinExistence type="predicted"/>
<keyword evidence="2" id="KW-0472">Membrane</keyword>
<dbReference type="EMBL" id="HBJA01144346">
    <property type="protein sequence ID" value="CAE0838360.1"/>
    <property type="molecule type" value="Transcribed_RNA"/>
</dbReference>
<evidence type="ECO:0000313" key="4">
    <source>
        <dbReference type="EMBL" id="CAE0838360.1"/>
    </source>
</evidence>
<sequence length="427" mass="48943">MGALVYYVGAILMTFILVTLYKCLIPKVALKQEAERSSGPARGIRRKKSPAHAKHSDGDGREHIRPAQPSVVSQGVLRDLRLRLSHPWNLSSIALGHLPRPIPPNVSHVLPARFVVPPFGWSGPWHPLFKSGLHSHHNLLDVEIAPKNFRPTAGRLNIKFNVVEPFTIPLIYGKLKNRDEVRKYVRKQESQWYISFTLCPYTAEWVNNMVDTVSRIPVFYPMDSKYVPEKTAKVYDIMLASSKAAAHFLKPTLDVIKQFHYVLLKKPTEGDEEPPTHPAPVSHEAKLKLYAQSKSAIVWNCYVAPADVTAEWQRMPITDHAVFQDIPRTGWATFPQLKSRTFEAAMSGTVLLAFWDRFKLIEQWFEPEVEFIYWYNVTHLHSLVVDIAANYAKYQPLAEAAQRRVLLDYTGEQFVRRYLSFLHTLKK</sequence>
<feature type="region of interest" description="Disordered" evidence="1">
    <location>
        <begin position="36"/>
        <end position="68"/>
    </location>
</feature>
<feature type="domain" description="Spore protein YkvP/CgeB glycosyl transferase-like" evidence="3">
    <location>
        <begin position="334"/>
        <end position="419"/>
    </location>
</feature>
<dbReference type="Pfam" id="PF13524">
    <property type="entry name" value="Glyco_trans_1_2"/>
    <property type="match status" value="1"/>
</dbReference>
<protein>
    <recommendedName>
        <fullName evidence="3">Spore protein YkvP/CgeB glycosyl transferase-like domain-containing protein</fullName>
    </recommendedName>
</protein>